<dbReference type="HOGENOM" id="CLU_032087_0_3_4"/>
<dbReference type="Pfam" id="PF01509">
    <property type="entry name" value="TruB_N"/>
    <property type="match status" value="1"/>
</dbReference>
<gene>
    <name evidence="5 8" type="primary">truB</name>
    <name evidence="8" type="ORF">KB13_89</name>
</gene>
<dbReference type="EMBL" id="DS995299">
    <property type="protein sequence ID" value="EDZ63958.1"/>
    <property type="molecule type" value="Genomic_DNA"/>
</dbReference>
<dbReference type="GO" id="GO:1990481">
    <property type="term" value="P:mRNA pseudouridine synthesis"/>
    <property type="evidence" value="ECO:0007669"/>
    <property type="project" value="TreeGrafter"/>
</dbReference>
<name>B6BVJ8_9PROT</name>
<evidence type="ECO:0000256" key="1">
    <source>
        <dbReference type="ARBA" id="ARBA00000385"/>
    </source>
</evidence>
<feature type="active site" description="Nucleophile" evidence="5">
    <location>
        <position position="46"/>
    </location>
</feature>
<dbReference type="InterPro" id="IPR015240">
    <property type="entry name" value="tRNA_sdUridine_synth_fam1_C"/>
</dbReference>
<keyword evidence="4 5" id="KW-0413">Isomerase</keyword>
<comment type="function">
    <text evidence="5">Responsible for synthesis of pseudouridine from uracil-55 in the psi GC loop of transfer RNAs.</text>
</comment>
<dbReference type="InterPro" id="IPR020103">
    <property type="entry name" value="PsdUridine_synth_cat_dom_sf"/>
</dbReference>
<dbReference type="STRING" id="314607.KB13_89"/>
<dbReference type="PANTHER" id="PTHR13767">
    <property type="entry name" value="TRNA-PSEUDOURIDINE SYNTHASE"/>
    <property type="match status" value="1"/>
</dbReference>
<keyword evidence="3 5" id="KW-0819">tRNA processing</keyword>
<reference evidence="9" key="1">
    <citation type="journal article" date="2012" name="Stand. Genomic Sci.">
        <title>Genome sequence of strain HIMB624, a cultured representative from the OM43 clade of marine Betaproteobacteria.</title>
        <authorList>
            <person name="Huggett M.J."/>
            <person name="Hayakawa D.H."/>
            <person name="Rappe M.S."/>
        </authorList>
    </citation>
    <scope>NUCLEOTIDE SEQUENCE [LARGE SCALE GENOMIC DNA]</scope>
    <source>
        <strain evidence="9">KB13</strain>
    </source>
</reference>
<evidence type="ECO:0000256" key="5">
    <source>
        <dbReference type="HAMAP-Rule" id="MF_01080"/>
    </source>
</evidence>
<dbReference type="InterPro" id="IPR014780">
    <property type="entry name" value="tRNA_psdUridine_synth_TruB"/>
</dbReference>
<evidence type="ECO:0000256" key="4">
    <source>
        <dbReference type="ARBA" id="ARBA00023235"/>
    </source>
</evidence>
<organism evidence="8 9">
    <name type="scientific">beta proteobacterium KB13</name>
    <dbReference type="NCBI Taxonomy" id="314607"/>
    <lineage>
        <taxon>Bacteria</taxon>
        <taxon>Pseudomonadati</taxon>
        <taxon>Pseudomonadota</taxon>
        <taxon>Betaproteobacteria</taxon>
        <taxon>Nitrosomonadales</taxon>
        <taxon>OM43 clade</taxon>
    </lineage>
</organism>
<evidence type="ECO:0000313" key="9">
    <source>
        <dbReference type="Proteomes" id="UP000004188"/>
    </source>
</evidence>
<dbReference type="GO" id="GO:0160148">
    <property type="term" value="F:tRNA pseudouridine(55) synthase activity"/>
    <property type="evidence" value="ECO:0007669"/>
    <property type="project" value="UniProtKB-EC"/>
</dbReference>
<dbReference type="EC" id="5.4.99.25" evidence="5"/>
<accession>B6BVJ8</accession>
<evidence type="ECO:0000256" key="3">
    <source>
        <dbReference type="ARBA" id="ARBA00022694"/>
    </source>
</evidence>
<dbReference type="Gene3D" id="3.30.2350.10">
    <property type="entry name" value="Pseudouridine synthase"/>
    <property type="match status" value="1"/>
</dbReference>
<dbReference type="CDD" id="cd02573">
    <property type="entry name" value="PseudoU_synth_EcTruB"/>
    <property type="match status" value="1"/>
</dbReference>
<feature type="domain" description="Pseudouridine synthase II N-terminal" evidence="6">
    <location>
        <begin position="31"/>
        <end position="180"/>
    </location>
</feature>
<protein>
    <recommendedName>
        <fullName evidence="5">tRNA pseudouridine synthase B</fullName>
        <ecNumber evidence="5">5.4.99.25</ecNumber>
    </recommendedName>
    <alternativeName>
        <fullName evidence="5">tRNA pseudouridine(55) synthase</fullName>
        <shortName evidence="5">Psi55 synthase</shortName>
    </alternativeName>
    <alternativeName>
        <fullName evidence="5">tRNA pseudouridylate synthase</fullName>
    </alternativeName>
    <alternativeName>
        <fullName evidence="5">tRNA-uridine isomerase</fullName>
    </alternativeName>
</protein>
<evidence type="ECO:0000259" key="7">
    <source>
        <dbReference type="Pfam" id="PF09157"/>
    </source>
</evidence>
<dbReference type="HAMAP" id="MF_01080">
    <property type="entry name" value="TruB_bact"/>
    <property type="match status" value="1"/>
</dbReference>
<proteinExistence type="inferred from homology"/>
<dbReference type="SUPFAM" id="SSF55120">
    <property type="entry name" value="Pseudouridine synthase"/>
    <property type="match status" value="1"/>
</dbReference>
<evidence type="ECO:0000259" key="6">
    <source>
        <dbReference type="Pfam" id="PF01509"/>
    </source>
</evidence>
<dbReference type="GO" id="GO:0031119">
    <property type="term" value="P:tRNA pseudouridine synthesis"/>
    <property type="evidence" value="ECO:0007669"/>
    <property type="project" value="UniProtKB-UniRule"/>
</dbReference>
<dbReference type="Proteomes" id="UP000004188">
    <property type="component" value="Unassembled WGS sequence"/>
</dbReference>
<keyword evidence="9" id="KW-1185">Reference proteome</keyword>
<dbReference type="InterPro" id="IPR002501">
    <property type="entry name" value="PsdUridine_synth_N"/>
</dbReference>
<dbReference type="GO" id="GO:0003723">
    <property type="term" value="F:RNA binding"/>
    <property type="evidence" value="ECO:0007669"/>
    <property type="project" value="InterPro"/>
</dbReference>
<dbReference type="Pfam" id="PF09157">
    <property type="entry name" value="TruB-C_2"/>
    <property type="match status" value="1"/>
</dbReference>
<dbReference type="eggNOG" id="COG0130">
    <property type="taxonomic scope" value="Bacteria"/>
</dbReference>
<feature type="domain" description="tRNA pseudouridine synthase II TruB subfamily 1 C-terminal" evidence="7">
    <location>
        <begin position="241"/>
        <end position="293"/>
    </location>
</feature>
<dbReference type="PANTHER" id="PTHR13767:SF2">
    <property type="entry name" value="PSEUDOURIDYLATE SYNTHASE TRUB1"/>
    <property type="match status" value="1"/>
</dbReference>
<dbReference type="AlphaFoldDB" id="B6BVJ8"/>
<dbReference type="NCBIfam" id="TIGR00431">
    <property type="entry name" value="TruB"/>
    <property type="match status" value="1"/>
</dbReference>
<sequence>MISGLDLNDSGYISVIKPKGWSSNQLLSKLKWLLQIKKAGHGGTLDPFATGIVPIFFGEATKFSNRVLESNKEYIAELKLGFESSTGDTEGELLKDDSFNEEKLPSNLENILNEFLGIQRQTPPKYSALKYNGKPYYEYARAGIEIPIKTREIEIFSIDLVNFTNHQITFQVSCSKGTYIRTLGEDIAKKIGTKGYLTNLERIRVGKIKKIDSFSVDQIEELSIEERKKLLKPIYQLLELPKIELNNNDTKNILNGQNLDIAIEAGEFLLFFEKTFIGIGISDGEMIKPVRLIRSKIN</sequence>
<comment type="catalytic activity">
    <reaction evidence="1 5">
        <text>uridine(55) in tRNA = pseudouridine(55) in tRNA</text>
        <dbReference type="Rhea" id="RHEA:42532"/>
        <dbReference type="Rhea" id="RHEA-COMP:10101"/>
        <dbReference type="Rhea" id="RHEA-COMP:10102"/>
        <dbReference type="ChEBI" id="CHEBI:65314"/>
        <dbReference type="ChEBI" id="CHEBI:65315"/>
        <dbReference type="EC" id="5.4.99.25"/>
    </reaction>
</comment>
<evidence type="ECO:0000313" key="8">
    <source>
        <dbReference type="EMBL" id="EDZ63958.1"/>
    </source>
</evidence>
<comment type="similarity">
    <text evidence="2 5">Belongs to the pseudouridine synthase TruB family. Type 1 subfamily.</text>
</comment>
<evidence type="ECO:0000256" key="2">
    <source>
        <dbReference type="ARBA" id="ARBA00005642"/>
    </source>
</evidence>